<feature type="region of interest" description="Disordered" evidence="1">
    <location>
        <begin position="141"/>
        <end position="182"/>
    </location>
</feature>
<protein>
    <recommendedName>
        <fullName evidence="2">DUF6604 domain-containing protein</fullName>
    </recommendedName>
</protein>
<dbReference type="EMBL" id="LFJN01000024">
    <property type="protein sequence ID" value="KPI37442.1"/>
    <property type="molecule type" value="Genomic_DNA"/>
</dbReference>
<organism evidence="3 4">
    <name type="scientific">Cyphellophora attinorum</name>
    <dbReference type="NCBI Taxonomy" id="1664694"/>
    <lineage>
        <taxon>Eukaryota</taxon>
        <taxon>Fungi</taxon>
        <taxon>Dikarya</taxon>
        <taxon>Ascomycota</taxon>
        <taxon>Pezizomycotina</taxon>
        <taxon>Eurotiomycetes</taxon>
        <taxon>Chaetothyriomycetidae</taxon>
        <taxon>Chaetothyriales</taxon>
        <taxon>Cyphellophoraceae</taxon>
        <taxon>Cyphellophora</taxon>
    </lineage>
</organism>
<gene>
    <name evidence="3" type="ORF">AB675_10298</name>
</gene>
<dbReference type="VEuPathDB" id="FungiDB:AB675_10298"/>
<sequence length="182" mass="20869">MDAITISPAVMTDEQYGAVYGEYKPYTDIALNWLRHILYEPRDGSKTHSLEYCRRLAEEVVQKRVNIPVEITKSLDIAIRGREACAEHHRALKNSDEKHEHIIQVLKDIQTTFSRPTGRPRSNSDSYLTSSNWRRCASLPEAEAARGSNQPWRSITRSRSQDSRLGGQLTKPSWETSTNWRA</sequence>
<keyword evidence="4" id="KW-1185">Reference proteome</keyword>
<dbReference type="GeneID" id="28730939"/>
<feature type="compositionally biased region" description="Polar residues" evidence="1">
    <location>
        <begin position="170"/>
        <end position="182"/>
    </location>
</feature>
<proteinExistence type="predicted"/>
<accession>A0A0N1H0S6</accession>
<evidence type="ECO:0000256" key="1">
    <source>
        <dbReference type="SAM" id="MobiDB-lite"/>
    </source>
</evidence>
<dbReference type="RefSeq" id="XP_017997405.1">
    <property type="nucleotide sequence ID" value="XM_018139059.1"/>
</dbReference>
<name>A0A0N1H0S6_9EURO</name>
<reference evidence="3 4" key="1">
    <citation type="submission" date="2015-06" db="EMBL/GenBank/DDBJ databases">
        <title>Draft genome of the ant-associated black yeast Phialophora attae CBS 131958.</title>
        <authorList>
            <person name="Moreno L.F."/>
            <person name="Stielow B.J."/>
            <person name="de Hoog S."/>
            <person name="Vicente V.A."/>
            <person name="Weiss V.A."/>
            <person name="de Vries M."/>
            <person name="Cruz L.M."/>
            <person name="Souza E.M."/>
        </authorList>
    </citation>
    <scope>NUCLEOTIDE SEQUENCE [LARGE SCALE GENOMIC DNA]</scope>
    <source>
        <strain evidence="3 4">CBS 131958</strain>
    </source>
</reference>
<evidence type="ECO:0000313" key="3">
    <source>
        <dbReference type="EMBL" id="KPI37442.1"/>
    </source>
</evidence>
<dbReference type="Pfam" id="PF20253">
    <property type="entry name" value="DUF6604"/>
    <property type="match status" value="1"/>
</dbReference>
<comment type="caution">
    <text evidence="3">The sequence shown here is derived from an EMBL/GenBank/DDBJ whole genome shotgun (WGS) entry which is preliminary data.</text>
</comment>
<dbReference type="AlphaFoldDB" id="A0A0N1H0S6"/>
<feature type="compositionally biased region" description="Polar residues" evidence="1">
    <location>
        <begin position="147"/>
        <end position="158"/>
    </location>
</feature>
<evidence type="ECO:0000259" key="2">
    <source>
        <dbReference type="Pfam" id="PF20253"/>
    </source>
</evidence>
<evidence type="ECO:0000313" key="4">
    <source>
        <dbReference type="Proteomes" id="UP000038010"/>
    </source>
</evidence>
<feature type="domain" description="DUF6604" evidence="2">
    <location>
        <begin position="51"/>
        <end position="119"/>
    </location>
</feature>
<dbReference type="InterPro" id="IPR046539">
    <property type="entry name" value="DUF6604"/>
</dbReference>
<dbReference type="Proteomes" id="UP000038010">
    <property type="component" value="Unassembled WGS sequence"/>
</dbReference>